<protein>
    <submittedName>
        <fullName evidence="1">CopG family transcriptional regulator</fullName>
    </submittedName>
</protein>
<organism evidence="1 2">
    <name type="scientific">Collinsella aerofaciens</name>
    <dbReference type="NCBI Taxonomy" id="74426"/>
    <lineage>
        <taxon>Bacteria</taxon>
        <taxon>Bacillati</taxon>
        <taxon>Actinomycetota</taxon>
        <taxon>Coriobacteriia</taxon>
        <taxon>Coriobacteriales</taxon>
        <taxon>Coriobacteriaceae</taxon>
        <taxon>Collinsella</taxon>
    </lineage>
</organism>
<proteinExistence type="predicted"/>
<dbReference type="RefSeq" id="WP_042433194.1">
    <property type="nucleotide sequence ID" value="NZ_CP024160.1"/>
</dbReference>
<dbReference type="EMBL" id="CP024160">
    <property type="protein sequence ID" value="ATP54802.1"/>
    <property type="molecule type" value="Genomic_DNA"/>
</dbReference>
<evidence type="ECO:0000313" key="1">
    <source>
        <dbReference type="EMBL" id="ATP54802.1"/>
    </source>
</evidence>
<name>A0A2D1TZL5_9ACTN</name>
<accession>A0A2D1TZL5</accession>
<sequence>MEEEAGAAKGKERRVTFRMEGGDYDALCERCERAGLSKSEYLRYLVRIPLSTEANAGDEHRILVDRRALWSMSRELTKWGYHYNQAVHAMNLINFHARHGHVDRDLVAESIPTIERELADVNGAAREMAAELGRIGADSLVEGSPCRS</sequence>
<dbReference type="GeneID" id="82935404"/>
<evidence type="ECO:0000313" key="2">
    <source>
        <dbReference type="Proteomes" id="UP000225608"/>
    </source>
</evidence>
<dbReference type="KEGG" id="caer:CSV91_09840"/>
<gene>
    <name evidence="1" type="ORF">CSV91_09840</name>
</gene>
<dbReference type="Proteomes" id="UP000225608">
    <property type="component" value="Chromosome"/>
</dbReference>
<reference evidence="1 2" key="1">
    <citation type="submission" date="2017-10" db="EMBL/GenBank/DDBJ databases">
        <title>Complete genome sequence of Collinsella aerofaciens isolated from the gut of a healthy adult Indian.</title>
        <authorList>
            <person name="Bag S."/>
            <person name="Ghosh T.S."/>
            <person name="Das B."/>
        </authorList>
    </citation>
    <scope>NUCLEOTIDE SEQUENCE [LARGE SCALE GENOMIC DNA]</scope>
    <source>
        <strain evidence="2">indica</strain>
    </source>
</reference>
<dbReference type="AlphaFoldDB" id="A0A2D1TZL5"/>